<gene>
    <name evidence="4" type="ORF">DORFOR_01144</name>
</gene>
<evidence type="ECO:0000256" key="2">
    <source>
        <dbReference type="SAM" id="Coils"/>
    </source>
</evidence>
<feature type="coiled-coil region" evidence="2">
    <location>
        <begin position="298"/>
        <end position="332"/>
    </location>
</feature>
<dbReference type="Gene3D" id="3.90.1530.30">
    <property type="match status" value="1"/>
</dbReference>
<dbReference type="InterPro" id="IPR003115">
    <property type="entry name" value="ParB_N"/>
</dbReference>
<dbReference type="GO" id="GO:0005694">
    <property type="term" value="C:chromosome"/>
    <property type="evidence" value="ECO:0007669"/>
    <property type="project" value="TreeGrafter"/>
</dbReference>
<evidence type="ECO:0000259" key="3">
    <source>
        <dbReference type="SMART" id="SM00470"/>
    </source>
</evidence>
<dbReference type="PANTHER" id="PTHR33375">
    <property type="entry name" value="CHROMOSOME-PARTITIONING PROTEIN PARB-RELATED"/>
    <property type="match status" value="1"/>
</dbReference>
<dbReference type="SUPFAM" id="SSF109709">
    <property type="entry name" value="KorB DNA-binding domain-like"/>
    <property type="match status" value="1"/>
</dbReference>
<comment type="similarity">
    <text evidence="1">Belongs to the ParB family.</text>
</comment>
<feature type="domain" description="ParB-like N-terminal" evidence="3">
    <location>
        <begin position="29"/>
        <end position="125"/>
    </location>
</feature>
<dbReference type="EMBL" id="AAXA02000011">
    <property type="protein sequence ID" value="EDR47609.1"/>
    <property type="molecule type" value="Genomic_DNA"/>
</dbReference>
<proteinExistence type="inferred from homology"/>
<dbReference type="AlphaFoldDB" id="B0G4F7"/>
<dbReference type="InterPro" id="IPR004437">
    <property type="entry name" value="ParB/RepB/Spo0J"/>
</dbReference>
<dbReference type="InterPro" id="IPR036086">
    <property type="entry name" value="ParB/Sulfiredoxin_sf"/>
</dbReference>
<organism evidence="4 5">
    <name type="scientific">Dorea formicigenerans ATCC 27755</name>
    <dbReference type="NCBI Taxonomy" id="411461"/>
    <lineage>
        <taxon>Bacteria</taxon>
        <taxon>Bacillati</taxon>
        <taxon>Bacillota</taxon>
        <taxon>Clostridia</taxon>
        <taxon>Lachnospirales</taxon>
        <taxon>Lachnospiraceae</taxon>
        <taxon>Dorea</taxon>
    </lineage>
</organism>
<evidence type="ECO:0000313" key="5">
    <source>
        <dbReference type="Proteomes" id="UP000005359"/>
    </source>
</evidence>
<accession>B0G4F7</accession>
<dbReference type="GO" id="GO:0007059">
    <property type="term" value="P:chromosome segregation"/>
    <property type="evidence" value="ECO:0007669"/>
    <property type="project" value="TreeGrafter"/>
</dbReference>
<dbReference type="GO" id="GO:0003677">
    <property type="term" value="F:DNA binding"/>
    <property type="evidence" value="ECO:0007669"/>
    <property type="project" value="InterPro"/>
</dbReference>
<dbReference type="Pfam" id="PF02195">
    <property type="entry name" value="ParB_N"/>
    <property type="match status" value="1"/>
</dbReference>
<evidence type="ECO:0000256" key="1">
    <source>
        <dbReference type="ARBA" id="ARBA00006295"/>
    </source>
</evidence>
<dbReference type="Proteomes" id="UP000005359">
    <property type="component" value="Unassembled WGS sequence"/>
</dbReference>
<dbReference type="NCBIfam" id="TIGR00180">
    <property type="entry name" value="parB_part"/>
    <property type="match status" value="1"/>
</dbReference>
<dbReference type="InterPro" id="IPR050336">
    <property type="entry name" value="Chromosome_partition/occlusion"/>
</dbReference>
<sequence>MGLDVFENYECDGQIEISNLKGERMDKLIYIPADQIHEHPDNPRKDLGDLTELAESIRQNGIMQNLTVIPGYWDNKRGFHEEEYTLLIGHRRYSAGKMAAVTEYPCRIITGMSYKEQVGTMLTENMQRVDLTIPEQAEGFQMMLDLGDTVEDIANKTGFSESTVRHRVNIAKLDKSTLKEKNDDEGFQLTLKDLYELEKIKSVEKRNEILRASYSSTDLATRARSAVADEKRKAKETAIIEKLEAAGIKKAPKEAENGIWTGSWKTVVEYDLNKDDDIGILDTEGKYWITQYQRIRIVKKVIKKQTRAEKRREKEEKERKARKKELKEITRVSTERRKQLILDIIAGKAAKPNEELVKNMCWVLLVEMGGVYKSLFIKYFTEKHDWECNDEEKAEANEKIQKLSIMEQMLILLHMRMSEKEPWDYNLRYDKEDGGILLECYRVFKMFGWFFDTEQEEQVLDGTHQYYRKDEDND</sequence>
<keyword evidence="2" id="KW-0175">Coiled coil</keyword>
<dbReference type="Gene3D" id="1.10.10.2830">
    <property type="match status" value="1"/>
</dbReference>
<protein>
    <submittedName>
        <fullName evidence="4">ParB-like protein</fullName>
    </submittedName>
</protein>
<comment type="caution">
    <text evidence="4">The sequence shown here is derived from an EMBL/GenBank/DDBJ whole genome shotgun (WGS) entry which is preliminary data.</text>
</comment>
<dbReference type="eggNOG" id="COG1475">
    <property type="taxonomic scope" value="Bacteria"/>
</dbReference>
<dbReference type="PANTHER" id="PTHR33375:SF1">
    <property type="entry name" value="CHROMOSOME-PARTITIONING PROTEIN PARB-RELATED"/>
    <property type="match status" value="1"/>
</dbReference>
<dbReference type="SMART" id="SM00470">
    <property type="entry name" value="ParB"/>
    <property type="match status" value="1"/>
</dbReference>
<dbReference type="SUPFAM" id="SSF110849">
    <property type="entry name" value="ParB/Sulfiredoxin"/>
    <property type="match status" value="1"/>
</dbReference>
<dbReference type="STRING" id="411461.DORFOR_01144"/>
<name>B0G4F7_9FIRM</name>
<reference evidence="4 5" key="1">
    <citation type="submission" date="2007-10" db="EMBL/GenBank/DDBJ databases">
        <title>Draft genome sequence of Dorea formicigenerans(ATCC 27755).</title>
        <authorList>
            <person name="Sudarsanam P."/>
            <person name="Ley R."/>
            <person name="Guruge J."/>
            <person name="Turnbaugh P.J."/>
            <person name="Mahowald M."/>
            <person name="Liep D."/>
            <person name="Gordon J."/>
        </authorList>
    </citation>
    <scope>NUCLEOTIDE SEQUENCE [LARGE SCALE GENOMIC DNA]</scope>
    <source>
        <strain evidence="4 5">ATCC 27755</strain>
    </source>
</reference>
<evidence type="ECO:0000313" key="4">
    <source>
        <dbReference type="EMBL" id="EDR47609.1"/>
    </source>
</evidence>
<reference evidence="4 5" key="2">
    <citation type="submission" date="2007-10" db="EMBL/GenBank/DDBJ databases">
        <authorList>
            <person name="Fulton L."/>
            <person name="Clifton S."/>
            <person name="Fulton B."/>
            <person name="Xu J."/>
            <person name="Minx P."/>
            <person name="Pepin K.H."/>
            <person name="Johnson M."/>
            <person name="Thiruvilangam P."/>
            <person name="Bhonagiri V."/>
            <person name="Nash W.E."/>
            <person name="Wang C."/>
            <person name="Mardis E.R."/>
            <person name="Wilson R.K."/>
        </authorList>
    </citation>
    <scope>NUCLEOTIDE SEQUENCE [LARGE SCALE GENOMIC DNA]</scope>
    <source>
        <strain evidence="4 5">ATCC 27755</strain>
    </source>
</reference>
<dbReference type="PaxDb" id="411461-DORFOR_01144"/>